<dbReference type="SMART" id="SM00354">
    <property type="entry name" value="HTH_LACI"/>
    <property type="match status" value="1"/>
</dbReference>
<dbReference type="SUPFAM" id="SSF47413">
    <property type="entry name" value="lambda repressor-like DNA-binding domains"/>
    <property type="match status" value="1"/>
</dbReference>
<dbReference type="AlphaFoldDB" id="A0A285PFY2"/>
<name>A0A285PFY2_9HYPH</name>
<evidence type="ECO:0000256" key="1">
    <source>
        <dbReference type="ARBA" id="ARBA00023015"/>
    </source>
</evidence>
<gene>
    <name evidence="6" type="ORF">SAMN06265368_3296</name>
</gene>
<dbReference type="InterPro" id="IPR010982">
    <property type="entry name" value="Lambda_DNA-bd_dom_sf"/>
</dbReference>
<evidence type="ECO:0000256" key="2">
    <source>
        <dbReference type="ARBA" id="ARBA00023125"/>
    </source>
</evidence>
<evidence type="ECO:0000256" key="4">
    <source>
        <dbReference type="SAM" id="MobiDB-lite"/>
    </source>
</evidence>
<reference evidence="6 7" key="1">
    <citation type="submission" date="2017-09" db="EMBL/GenBank/DDBJ databases">
        <authorList>
            <person name="Ehlers B."/>
            <person name="Leendertz F.H."/>
        </authorList>
    </citation>
    <scope>NUCLEOTIDE SEQUENCE [LARGE SCALE GENOMIC DNA]</scope>
    <source>
        <strain evidence="6 7">DSM 18289</strain>
    </source>
</reference>
<dbReference type="PROSITE" id="PS50932">
    <property type="entry name" value="HTH_LACI_2"/>
    <property type="match status" value="1"/>
</dbReference>
<proteinExistence type="predicted"/>
<dbReference type="Gene3D" id="3.40.50.2300">
    <property type="match status" value="2"/>
</dbReference>
<sequence>MKSKVTIKDVAQKAGCGVATVSRVLNGTGSTSEKTRKKVLAAAEDLGFVFSDIGRSLQSSTTRTIGCIVPSLANPIFADAVQGIQEEVQKQGYQLLLACSKYDAEEEQNVTRLLIAKQVDGIILTVNDTGTSKALDMIRDRGIPACLMFNRSVSDFPASGIDNFAAAHRVAQALHAEGHHHTGFLALNFQSSDRSRERFMGFQKGCQSFGMAEPVLLQIEEQSGDLSLLLHELLAAHGGLTGIFASNDFLAIAAIREAKSLGRQVPQHLSIVGFDGIEIGRMVDPSLATIETNARQMGCMAARHVLARLVNDAKSDTLKLIEPDQKALRLPYHFRSGGSLAPPEVKTTDGEEAATSSPSCHPTPSISS</sequence>
<dbReference type="InterPro" id="IPR000843">
    <property type="entry name" value="HTH_LacI"/>
</dbReference>
<dbReference type="EMBL" id="OBEL01000004">
    <property type="protein sequence ID" value="SNZ20193.1"/>
    <property type="molecule type" value="Genomic_DNA"/>
</dbReference>
<dbReference type="InterPro" id="IPR001761">
    <property type="entry name" value="Peripla_BP/Lac1_sug-bd_dom"/>
</dbReference>
<dbReference type="GO" id="GO:0000976">
    <property type="term" value="F:transcription cis-regulatory region binding"/>
    <property type="evidence" value="ECO:0007669"/>
    <property type="project" value="TreeGrafter"/>
</dbReference>
<keyword evidence="3" id="KW-0804">Transcription</keyword>
<dbReference type="OrthoDB" id="7170131at2"/>
<evidence type="ECO:0000313" key="7">
    <source>
        <dbReference type="Proteomes" id="UP000219439"/>
    </source>
</evidence>
<dbReference type="SUPFAM" id="SSF53822">
    <property type="entry name" value="Periplasmic binding protein-like I"/>
    <property type="match status" value="1"/>
</dbReference>
<dbReference type="PANTHER" id="PTHR30146:SF109">
    <property type="entry name" value="HTH-TYPE TRANSCRIPTIONAL REGULATOR GALS"/>
    <property type="match status" value="1"/>
</dbReference>
<dbReference type="Gene3D" id="1.10.260.40">
    <property type="entry name" value="lambda repressor-like DNA-binding domains"/>
    <property type="match status" value="1"/>
</dbReference>
<organism evidence="6 7">
    <name type="scientific">Cohaesibacter gelatinilyticus</name>
    <dbReference type="NCBI Taxonomy" id="372072"/>
    <lineage>
        <taxon>Bacteria</taxon>
        <taxon>Pseudomonadati</taxon>
        <taxon>Pseudomonadota</taxon>
        <taxon>Alphaproteobacteria</taxon>
        <taxon>Hyphomicrobiales</taxon>
        <taxon>Cohaesibacteraceae</taxon>
    </lineage>
</organism>
<dbReference type="Proteomes" id="UP000219439">
    <property type="component" value="Unassembled WGS sequence"/>
</dbReference>
<evidence type="ECO:0000259" key="5">
    <source>
        <dbReference type="PROSITE" id="PS50932"/>
    </source>
</evidence>
<evidence type="ECO:0000256" key="3">
    <source>
        <dbReference type="ARBA" id="ARBA00023163"/>
    </source>
</evidence>
<keyword evidence="7" id="KW-1185">Reference proteome</keyword>
<dbReference type="PANTHER" id="PTHR30146">
    <property type="entry name" value="LACI-RELATED TRANSCRIPTIONAL REPRESSOR"/>
    <property type="match status" value="1"/>
</dbReference>
<evidence type="ECO:0000313" key="6">
    <source>
        <dbReference type="EMBL" id="SNZ20193.1"/>
    </source>
</evidence>
<feature type="compositionally biased region" description="Polar residues" evidence="4">
    <location>
        <begin position="354"/>
        <end position="368"/>
    </location>
</feature>
<dbReference type="GO" id="GO:0003700">
    <property type="term" value="F:DNA-binding transcription factor activity"/>
    <property type="evidence" value="ECO:0007669"/>
    <property type="project" value="TreeGrafter"/>
</dbReference>
<keyword evidence="1" id="KW-0805">Transcription regulation</keyword>
<dbReference type="CDD" id="cd01392">
    <property type="entry name" value="HTH_LacI"/>
    <property type="match status" value="1"/>
</dbReference>
<dbReference type="Pfam" id="PF00532">
    <property type="entry name" value="Peripla_BP_1"/>
    <property type="match status" value="1"/>
</dbReference>
<feature type="domain" description="HTH lacI-type" evidence="5">
    <location>
        <begin position="5"/>
        <end position="59"/>
    </location>
</feature>
<accession>A0A285PFY2</accession>
<feature type="region of interest" description="Disordered" evidence="4">
    <location>
        <begin position="335"/>
        <end position="368"/>
    </location>
</feature>
<dbReference type="Pfam" id="PF00356">
    <property type="entry name" value="LacI"/>
    <property type="match status" value="1"/>
</dbReference>
<protein>
    <submittedName>
        <fullName evidence="6">Transcriptional regulator, LacI family</fullName>
    </submittedName>
</protein>
<keyword evidence="2" id="KW-0238">DNA-binding</keyword>
<dbReference type="InterPro" id="IPR028082">
    <property type="entry name" value="Peripla_BP_I"/>
</dbReference>